<comment type="function">
    <text evidence="12">Part of the ABC transporter FtsEX involved in cellular division.</text>
</comment>
<dbReference type="Proteomes" id="UP000885832">
    <property type="component" value="Unassembled WGS sequence"/>
</dbReference>
<evidence type="ECO:0000256" key="6">
    <source>
        <dbReference type="ARBA" id="ARBA00022519"/>
    </source>
</evidence>
<dbReference type="GO" id="GO:0005886">
    <property type="term" value="C:plasma membrane"/>
    <property type="evidence" value="ECO:0007669"/>
    <property type="project" value="UniProtKB-SubCell"/>
</dbReference>
<feature type="domain" description="FtsX extracellular" evidence="15">
    <location>
        <begin position="95"/>
        <end position="186"/>
    </location>
</feature>
<evidence type="ECO:0000256" key="7">
    <source>
        <dbReference type="ARBA" id="ARBA00022618"/>
    </source>
</evidence>
<reference evidence="16" key="1">
    <citation type="journal article" date="2020" name="mSystems">
        <title>Genome- and Community-Level Interaction Insights into Carbon Utilization and Element Cycling Functions of Hydrothermarchaeota in Hydrothermal Sediment.</title>
        <authorList>
            <person name="Zhou Z."/>
            <person name="Liu Y."/>
            <person name="Xu W."/>
            <person name="Pan J."/>
            <person name="Luo Z.H."/>
            <person name="Li M."/>
        </authorList>
    </citation>
    <scope>NUCLEOTIDE SEQUENCE [LARGE SCALE GENOMIC DNA]</scope>
    <source>
        <strain evidence="16">HyVt-505</strain>
    </source>
</reference>
<comment type="subcellular location">
    <subcellularLocation>
        <location evidence="1">Cell inner membrane</location>
        <topology evidence="1">Multi-pass membrane protein</topology>
    </subcellularLocation>
</comment>
<evidence type="ECO:0000256" key="12">
    <source>
        <dbReference type="PIRNR" id="PIRNR003097"/>
    </source>
</evidence>
<feature type="domain" description="ABC3 transporter permease C-terminal" evidence="14">
    <location>
        <begin position="213"/>
        <end position="329"/>
    </location>
</feature>
<comment type="subunit">
    <text evidence="3">Forms a membrane-associated complex with FtsE.</text>
</comment>
<proteinExistence type="inferred from homology"/>
<evidence type="ECO:0000256" key="5">
    <source>
        <dbReference type="ARBA" id="ARBA00022475"/>
    </source>
</evidence>
<dbReference type="GO" id="GO:0032153">
    <property type="term" value="C:cell division site"/>
    <property type="evidence" value="ECO:0007669"/>
    <property type="project" value="TreeGrafter"/>
</dbReference>
<evidence type="ECO:0000256" key="13">
    <source>
        <dbReference type="SAM" id="Phobius"/>
    </source>
</evidence>
<dbReference type="InterPro" id="IPR047590">
    <property type="entry name" value="FtsX_proteobact-type"/>
</dbReference>
<name>A0A832J932_9GAMM</name>
<dbReference type="AlphaFoldDB" id="A0A832J932"/>
<dbReference type="InterPro" id="IPR040690">
    <property type="entry name" value="FtsX_ECD"/>
</dbReference>
<dbReference type="InterPro" id="IPR003838">
    <property type="entry name" value="ABC3_permease_C"/>
</dbReference>
<evidence type="ECO:0000259" key="14">
    <source>
        <dbReference type="Pfam" id="PF02687"/>
    </source>
</evidence>
<accession>A0A832J932</accession>
<evidence type="ECO:0000256" key="11">
    <source>
        <dbReference type="ARBA" id="ARBA00023306"/>
    </source>
</evidence>
<feature type="transmembrane region" description="Helical" evidence="13">
    <location>
        <begin position="209"/>
        <end position="229"/>
    </location>
</feature>
<evidence type="ECO:0000256" key="3">
    <source>
        <dbReference type="ARBA" id="ARBA00011160"/>
    </source>
</evidence>
<gene>
    <name evidence="16" type="primary">ftsX</name>
    <name evidence="16" type="ORF">ENJ65_03970</name>
</gene>
<dbReference type="InterPro" id="IPR004513">
    <property type="entry name" value="FtsX"/>
</dbReference>
<protein>
    <recommendedName>
        <fullName evidence="4 12">Cell division protein FtsX</fullName>
    </recommendedName>
</protein>
<evidence type="ECO:0000256" key="2">
    <source>
        <dbReference type="ARBA" id="ARBA00007379"/>
    </source>
</evidence>
<evidence type="ECO:0000256" key="10">
    <source>
        <dbReference type="ARBA" id="ARBA00023136"/>
    </source>
</evidence>
<feature type="transmembrane region" description="Helical" evidence="13">
    <location>
        <begin position="59"/>
        <end position="80"/>
    </location>
</feature>
<keyword evidence="8 13" id="KW-0812">Transmembrane</keyword>
<dbReference type="GO" id="GO:0051301">
    <property type="term" value="P:cell division"/>
    <property type="evidence" value="ECO:0007669"/>
    <property type="project" value="UniProtKB-KW"/>
</dbReference>
<dbReference type="Pfam" id="PF02687">
    <property type="entry name" value="FtsX"/>
    <property type="match status" value="1"/>
</dbReference>
<dbReference type="PIRSF" id="PIRSF003097">
    <property type="entry name" value="FtsX"/>
    <property type="match status" value="1"/>
</dbReference>
<dbReference type="EMBL" id="DRNF01000252">
    <property type="protein sequence ID" value="HHJ80772.1"/>
    <property type="molecule type" value="Genomic_DNA"/>
</dbReference>
<evidence type="ECO:0000313" key="16">
    <source>
        <dbReference type="EMBL" id="HHJ80772.1"/>
    </source>
</evidence>
<sequence length="337" mass="36760">MVAYWPVRESVSVSPKPLSRPAAQRSHAGLRQRLRNYLALHFHVLTTSLAQLGRSLAGNLMTIMVIGIALALPATLHVFLSKVDSLGASWQASAQVSLFLKANLPAQTLAGLTSELNSWPEIGSLQYISPEQALEDFKQTSGLGDALRFLDHNPLPGVMVVTPALAYQTPAAVAALRQRLSQRAEVDLAQLDLEWLQRLHGLIRLAERAVLLLGGLLLLAVLFVIGNTIRLAIQSRHDEIEVVKLIGGSDAFVRRPFLYNGMWFGLFGGLLAWLLVNVLLVNLDQPVRQLAELYGSDFSLGLVDTKTTLLLLVLGPLFGLLGAWLATGRHLRAIEPS</sequence>
<keyword evidence="11 12" id="KW-0131">Cell cycle</keyword>
<comment type="caution">
    <text evidence="16">The sequence shown here is derived from an EMBL/GenBank/DDBJ whole genome shotgun (WGS) entry which is preliminary data.</text>
</comment>
<evidence type="ECO:0000259" key="15">
    <source>
        <dbReference type="Pfam" id="PF18075"/>
    </source>
</evidence>
<evidence type="ECO:0000256" key="4">
    <source>
        <dbReference type="ARBA" id="ARBA00021907"/>
    </source>
</evidence>
<evidence type="ECO:0000256" key="1">
    <source>
        <dbReference type="ARBA" id="ARBA00004429"/>
    </source>
</evidence>
<feature type="transmembrane region" description="Helical" evidence="13">
    <location>
        <begin position="309"/>
        <end position="327"/>
    </location>
</feature>
<keyword evidence="6 12" id="KW-0997">Cell inner membrane</keyword>
<evidence type="ECO:0000256" key="9">
    <source>
        <dbReference type="ARBA" id="ARBA00022989"/>
    </source>
</evidence>
<feature type="transmembrane region" description="Helical" evidence="13">
    <location>
        <begin position="262"/>
        <end position="283"/>
    </location>
</feature>
<evidence type="ECO:0000256" key="8">
    <source>
        <dbReference type="ARBA" id="ARBA00022692"/>
    </source>
</evidence>
<keyword evidence="9 13" id="KW-1133">Transmembrane helix</keyword>
<comment type="similarity">
    <text evidence="2 12">Belongs to the ABC-4 integral membrane protein family. FtsX subfamily.</text>
</comment>
<dbReference type="Pfam" id="PF18075">
    <property type="entry name" value="FtsX_ECD"/>
    <property type="match status" value="1"/>
</dbReference>
<keyword evidence="5 12" id="KW-1003">Cell membrane</keyword>
<keyword evidence="7 12" id="KW-0132">Cell division</keyword>
<dbReference type="NCBIfam" id="TIGR00439">
    <property type="entry name" value="FtsX_Gneg"/>
    <property type="match status" value="1"/>
</dbReference>
<dbReference type="Gene3D" id="3.30.70.3040">
    <property type="match status" value="1"/>
</dbReference>
<dbReference type="PANTHER" id="PTHR47755:SF1">
    <property type="entry name" value="CELL DIVISION PROTEIN FTSX"/>
    <property type="match status" value="1"/>
</dbReference>
<dbReference type="PANTHER" id="PTHR47755">
    <property type="entry name" value="CELL DIVISION PROTEIN FTSX"/>
    <property type="match status" value="1"/>
</dbReference>
<keyword evidence="10 12" id="KW-0472">Membrane</keyword>
<organism evidence="16">
    <name type="scientific">Candidatus Tenderia electrophaga</name>
    <dbReference type="NCBI Taxonomy" id="1748243"/>
    <lineage>
        <taxon>Bacteria</taxon>
        <taxon>Pseudomonadati</taxon>
        <taxon>Pseudomonadota</taxon>
        <taxon>Gammaproteobacteria</taxon>
        <taxon>Candidatus Tenderiales</taxon>
        <taxon>Candidatus Tenderiaceae</taxon>
        <taxon>Candidatus Tenderia</taxon>
    </lineage>
</organism>